<reference evidence="2" key="2">
    <citation type="submission" date="2015-01" db="EMBL/GenBank/DDBJ databases">
        <title>Evolutionary Origins and Diversification of the Mycorrhizal Mutualists.</title>
        <authorList>
            <consortium name="DOE Joint Genome Institute"/>
            <consortium name="Mycorrhizal Genomics Consortium"/>
            <person name="Kohler A."/>
            <person name="Kuo A."/>
            <person name="Nagy L.G."/>
            <person name="Floudas D."/>
            <person name="Copeland A."/>
            <person name="Barry K.W."/>
            <person name="Cichocki N."/>
            <person name="Veneault-Fourrey C."/>
            <person name="LaButti K."/>
            <person name="Lindquist E.A."/>
            <person name="Lipzen A."/>
            <person name="Lundell T."/>
            <person name="Morin E."/>
            <person name="Murat C."/>
            <person name="Riley R."/>
            <person name="Ohm R."/>
            <person name="Sun H."/>
            <person name="Tunlid A."/>
            <person name="Henrissat B."/>
            <person name="Grigoriev I.V."/>
            <person name="Hibbett D.S."/>
            <person name="Martin F."/>
        </authorList>
    </citation>
    <scope>NUCLEOTIDE SEQUENCE [LARGE SCALE GENOMIC DNA]</scope>
    <source>
        <strain evidence="2">LaAM-08-1</strain>
    </source>
</reference>
<evidence type="ECO:0000313" key="2">
    <source>
        <dbReference type="Proteomes" id="UP000054477"/>
    </source>
</evidence>
<dbReference type="EMBL" id="KN838544">
    <property type="protein sequence ID" value="KIK07938.1"/>
    <property type="molecule type" value="Genomic_DNA"/>
</dbReference>
<accession>A0A0C9YIR0</accession>
<keyword evidence="2" id="KW-1185">Reference proteome</keyword>
<dbReference type="AlphaFoldDB" id="A0A0C9YIR0"/>
<name>A0A0C9YIR0_9AGAR</name>
<organism evidence="1 2">
    <name type="scientific">Laccaria amethystina LaAM-08-1</name>
    <dbReference type="NCBI Taxonomy" id="1095629"/>
    <lineage>
        <taxon>Eukaryota</taxon>
        <taxon>Fungi</taxon>
        <taxon>Dikarya</taxon>
        <taxon>Basidiomycota</taxon>
        <taxon>Agaricomycotina</taxon>
        <taxon>Agaricomycetes</taxon>
        <taxon>Agaricomycetidae</taxon>
        <taxon>Agaricales</taxon>
        <taxon>Agaricineae</taxon>
        <taxon>Hydnangiaceae</taxon>
        <taxon>Laccaria</taxon>
    </lineage>
</organism>
<protein>
    <submittedName>
        <fullName evidence="1">Uncharacterized protein</fullName>
    </submittedName>
</protein>
<proteinExistence type="predicted"/>
<gene>
    <name evidence="1" type="ORF">K443DRAFT_604501</name>
</gene>
<dbReference type="Proteomes" id="UP000054477">
    <property type="component" value="Unassembled WGS sequence"/>
</dbReference>
<evidence type="ECO:0000313" key="1">
    <source>
        <dbReference type="EMBL" id="KIK07938.1"/>
    </source>
</evidence>
<reference evidence="1 2" key="1">
    <citation type="submission" date="2014-04" db="EMBL/GenBank/DDBJ databases">
        <authorList>
            <consortium name="DOE Joint Genome Institute"/>
            <person name="Kuo A."/>
            <person name="Kohler A."/>
            <person name="Nagy L.G."/>
            <person name="Floudas D."/>
            <person name="Copeland A."/>
            <person name="Barry K.W."/>
            <person name="Cichocki N."/>
            <person name="Veneault-Fourrey C."/>
            <person name="LaButti K."/>
            <person name="Lindquist E.A."/>
            <person name="Lipzen A."/>
            <person name="Lundell T."/>
            <person name="Morin E."/>
            <person name="Murat C."/>
            <person name="Sun H."/>
            <person name="Tunlid A."/>
            <person name="Henrissat B."/>
            <person name="Grigoriev I.V."/>
            <person name="Hibbett D.S."/>
            <person name="Martin F."/>
            <person name="Nordberg H.P."/>
            <person name="Cantor M.N."/>
            <person name="Hua S.X."/>
        </authorList>
    </citation>
    <scope>NUCLEOTIDE SEQUENCE [LARGE SCALE GENOMIC DNA]</scope>
    <source>
        <strain evidence="1 2">LaAM-08-1</strain>
    </source>
</reference>
<dbReference type="HOGENOM" id="CLU_2638465_0_0_1"/>
<sequence>MNARRSPITSYSLCSRHNTHLSQLASGVIAGGIGSTHHCEDAFKSLVASSCGVPSTFLIIKITQVTCYHLSDLNHTL</sequence>